<proteinExistence type="predicted"/>
<organism evidence="4 5">
    <name type="scientific">Pseudobutyrivibrio xylanivorans</name>
    <dbReference type="NCBI Taxonomy" id="185007"/>
    <lineage>
        <taxon>Bacteria</taxon>
        <taxon>Bacillati</taxon>
        <taxon>Bacillota</taxon>
        <taxon>Clostridia</taxon>
        <taxon>Lachnospirales</taxon>
        <taxon>Lachnospiraceae</taxon>
        <taxon>Pseudobutyrivibrio</taxon>
    </lineage>
</organism>
<dbReference type="AlphaFoldDB" id="A0A1G5S0A3"/>
<keyword evidence="1 4" id="KW-0808">Transferase</keyword>
<dbReference type="PANTHER" id="PTHR46401">
    <property type="entry name" value="GLYCOSYLTRANSFERASE WBBK-RELATED"/>
    <property type="match status" value="1"/>
</dbReference>
<dbReference type="Pfam" id="PF13439">
    <property type="entry name" value="Glyco_transf_4"/>
    <property type="match status" value="1"/>
</dbReference>
<evidence type="ECO:0000259" key="2">
    <source>
        <dbReference type="Pfam" id="PF00534"/>
    </source>
</evidence>
<reference evidence="4 5" key="1">
    <citation type="submission" date="2016-10" db="EMBL/GenBank/DDBJ databases">
        <authorList>
            <person name="de Groot N.N."/>
        </authorList>
    </citation>
    <scope>NUCLEOTIDE SEQUENCE [LARGE SCALE GENOMIC DNA]</scope>
    <source>
        <strain evidence="4 5">DSM 10317</strain>
    </source>
</reference>
<dbReference type="GO" id="GO:0009103">
    <property type="term" value="P:lipopolysaccharide biosynthetic process"/>
    <property type="evidence" value="ECO:0007669"/>
    <property type="project" value="TreeGrafter"/>
</dbReference>
<dbReference type="RefSeq" id="WP_090163039.1">
    <property type="nucleotide sequence ID" value="NZ_FMWK01000010.1"/>
</dbReference>
<evidence type="ECO:0000259" key="3">
    <source>
        <dbReference type="Pfam" id="PF13439"/>
    </source>
</evidence>
<dbReference type="CDD" id="cd03801">
    <property type="entry name" value="GT4_PimA-like"/>
    <property type="match status" value="1"/>
</dbReference>
<dbReference type="Proteomes" id="UP000199428">
    <property type="component" value="Unassembled WGS sequence"/>
</dbReference>
<gene>
    <name evidence="4" type="ORF">SAMN02910350_01898</name>
</gene>
<dbReference type="PANTHER" id="PTHR46401:SF2">
    <property type="entry name" value="GLYCOSYLTRANSFERASE WBBK-RELATED"/>
    <property type="match status" value="1"/>
</dbReference>
<dbReference type="Gene3D" id="3.40.50.2000">
    <property type="entry name" value="Glycogen Phosphorylase B"/>
    <property type="match status" value="2"/>
</dbReference>
<protein>
    <submittedName>
        <fullName evidence="4">Glycosyltransferase involved in cell wall bisynthesis</fullName>
    </submittedName>
</protein>
<feature type="domain" description="Glycosyl transferase family 1" evidence="2">
    <location>
        <begin position="189"/>
        <end position="349"/>
    </location>
</feature>
<dbReference type="InterPro" id="IPR028098">
    <property type="entry name" value="Glyco_trans_4-like_N"/>
</dbReference>
<feature type="domain" description="Glycosyltransferase subfamily 4-like N-terminal" evidence="3">
    <location>
        <begin position="16"/>
        <end position="179"/>
    </location>
</feature>
<dbReference type="Pfam" id="PF00534">
    <property type="entry name" value="Glycos_transf_1"/>
    <property type="match status" value="1"/>
</dbReference>
<evidence type="ECO:0000313" key="4">
    <source>
        <dbReference type="EMBL" id="SCZ79686.1"/>
    </source>
</evidence>
<dbReference type="EMBL" id="FMWK01000010">
    <property type="protein sequence ID" value="SCZ79686.1"/>
    <property type="molecule type" value="Genomic_DNA"/>
</dbReference>
<name>A0A1G5S0A3_PSEXY</name>
<dbReference type="InterPro" id="IPR001296">
    <property type="entry name" value="Glyco_trans_1"/>
</dbReference>
<evidence type="ECO:0000313" key="5">
    <source>
        <dbReference type="Proteomes" id="UP000199428"/>
    </source>
</evidence>
<sequence>MKIAMIGHKRIPSREGGIEIVVEELASKMVAEGHEVYAYNRAGHHVSGVENDTQVGKMYKGIHIITVPTSEKKSLNATIYSVLATLHAVFHHYDVIHFHASGPCAMLWLPHLLGIRTVATIHGIDSQRAKWGGFATRYLEFGEKCAAKYADELIVLSEGNKKFFKEKYGREATLIPNGIGKPEILEAQEITEQFGLKKDEYILFLARIVPEKGLHYLIKAYKQIHTDKKLVIVGGTSHSNDYVSKIKKAAREDDRIMLLGFQQGQILEELYSNAYLYVLPSDVEGMPISLLEAMSYGNCCLVSDINETAGVVADKGITFKKGDVDDLKEKLVQLLDDKNEVHAYKEQAADYVLSKYNWDDVVARTINLYKCGLKAL</sequence>
<evidence type="ECO:0000256" key="1">
    <source>
        <dbReference type="ARBA" id="ARBA00022679"/>
    </source>
</evidence>
<dbReference type="GO" id="GO:0016757">
    <property type="term" value="F:glycosyltransferase activity"/>
    <property type="evidence" value="ECO:0007669"/>
    <property type="project" value="InterPro"/>
</dbReference>
<dbReference type="SUPFAM" id="SSF53756">
    <property type="entry name" value="UDP-Glycosyltransferase/glycogen phosphorylase"/>
    <property type="match status" value="1"/>
</dbReference>
<accession>A0A1G5S0A3</accession>